<sequence>MENVTFCYYLGYRYPYFHPQKYEQTREFLLQLSLKFIVVFIFEHLMAIMAGLIAASIPSLPYSVKTQLNIQQQKMKESRIEILNETFTNKVGKLSTAKNKKLILPFPTKILSSLSNLSYTSKKT</sequence>
<comment type="caution">
    <text evidence="2">The sequence shown here is derived from an EMBL/GenBank/DDBJ whole genome shotgun (WGS) entry which is preliminary data.</text>
</comment>
<accession>A0A8K0CPT6</accession>
<proteinExistence type="predicted"/>
<reference evidence="2" key="1">
    <citation type="submission" date="2019-08" db="EMBL/GenBank/DDBJ databases">
        <title>The genome of the North American firefly Photinus pyralis.</title>
        <authorList>
            <consortium name="Photinus pyralis genome working group"/>
            <person name="Fallon T.R."/>
            <person name="Sander Lower S.E."/>
            <person name="Weng J.-K."/>
        </authorList>
    </citation>
    <scope>NUCLEOTIDE SEQUENCE</scope>
    <source>
        <strain evidence="2">TRF0915ILg1</strain>
        <tissue evidence="2">Whole body</tissue>
    </source>
</reference>
<keyword evidence="1" id="KW-1133">Transmembrane helix</keyword>
<gene>
    <name evidence="2" type="ORF">ILUMI_14790</name>
</gene>
<protein>
    <submittedName>
        <fullName evidence="2">Uncharacterized protein</fullName>
    </submittedName>
</protein>
<evidence type="ECO:0000256" key="1">
    <source>
        <dbReference type="SAM" id="Phobius"/>
    </source>
</evidence>
<feature type="transmembrane region" description="Helical" evidence="1">
    <location>
        <begin position="36"/>
        <end position="57"/>
    </location>
</feature>
<dbReference type="OrthoDB" id="296386at2759"/>
<keyword evidence="3" id="KW-1185">Reference proteome</keyword>
<dbReference type="AlphaFoldDB" id="A0A8K0CPT6"/>
<keyword evidence="1" id="KW-0472">Membrane</keyword>
<keyword evidence="1" id="KW-0812">Transmembrane</keyword>
<evidence type="ECO:0000313" key="3">
    <source>
        <dbReference type="Proteomes" id="UP000801492"/>
    </source>
</evidence>
<dbReference type="Proteomes" id="UP000801492">
    <property type="component" value="Unassembled WGS sequence"/>
</dbReference>
<organism evidence="2 3">
    <name type="scientific">Ignelater luminosus</name>
    <name type="common">Cucubano</name>
    <name type="synonym">Pyrophorus luminosus</name>
    <dbReference type="NCBI Taxonomy" id="2038154"/>
    <lineage>
        <taxon>Eukaryota</taxon>
        <taxon>Metazoa</taxon>
        <taxon>Ecdysozoa</taxon>
        <taxon>Arthropoda</taxon>
        <taxon>Hexapoda</taxon>
        <taxon>Insecta</taxon>
        <taxon>Pterygota</taxon>
        <taxon>Neoptera</taxon>
        <taxon>Endopterygota</taxon>
        <taxon>Coleoptera</taxon>
        <taxon>Polyphaga</taxon>
        <taxon>Elateriformia</taxon>
        <taxon>Elateroidea</taxon>
        <taxon>Elateridae</taxon>
        <taxon>Agrypninae</taxon>
        <taxon>Pyrophorini</taxon>
        <taxon>Ignelater</taxon>
    </lineage>
</organism>
<name>A0A8K0CPT6_IGNLU</name>
<evidence type="ECO:0000313" key="2">
    <source>
        <dbReference type="EMBL" id="KAF2891383.1"/>
    </source>
</evidence>
<dbReference type="EMBL" id="VTPC01033444">
    <property type="protein sequence ID" value="KAF2891383.1"/>
    <property type="molecule type" value="Genomic_DNA"/>
</dbReference>